<feature type="transmembrane region" description="Helical" evidence="1">
    <location>
        <begin position="114"/>
        <end position="135"/>
    </location>
</feature>
<feature type="transmembrane region" description="Helical" evidence="1">
    <location>
        <begin position="67"/>
        <end position="85"/>
    </location>
</feature>
<feature type="transmembrane region" description="Helical" evidence="1">
    <location>
        <begin position="34"/>
        <end position="55"/>
    </location>
</feature>
<organism evidence="2 3">
    <name type="scientific">Armillaria novae-zelandiae</name>
    <dbReference type="NCBI Taxonomy" id="153914"/>
    <lineage>
        <taxon>Eukaryota</taxon>
        <taxon>Fungi</taxon>
        <taxon>Dikarya</taxon>
        <taxon>Basidiomycota</taxon>
        <taxon>Agaricomycotina</taxon>
        <taxon>Agaricomycetes</taxon>
        <taxon>Agaricomycetidae</taxon>
        <taxon>Agaricales</taxon>
        <taxon>Marasmiineae</taxon>
        <taxon>Physalacriaceae</taxon>
        <taxon>Armillaria</taxon>
    </lineage>
</organism>
<accession>A0AA39NTR5</accession>
<sequence>MAAQIKTDIAIPNLTKSQVKDILRALDIRLHTTILFMSLHGFYTGVMAVSLWTIVQSKSRLHGRGTRFLIVVILLLYVFATVNVFGEWMSSIRSFITNGNNFWTEYMNYRSTPIYFLEGSIACLSTILADTTLIWRCWSVWGGSWRVVLVPIICTILGVGMSQNLPQYAGVIILWTHYYKLKSAKYSYSLKWT</sequence>
<feature type="transmembrane region" description="Helical" evidence="1">
    <location>
        <begin position="147"/>
        <end position="165"/>
    </location>
</feature>
<keyword evidence="1" id="KW-1133">Transmembrane helix</keyword>
<proteinExistence type="predicted"/>
<evidence type="ECO:0000256" key="1">
    <source>
        <dbReference type="SAM" id="Phobius"/>
    </source>
</evidence>
<name>A0AA39NTR5_9AGAR</name>
<dbReference type="Proteomes" id="UP001175227">
    <property type="component" value="Unassembled WGS sequence"/>
</dbReference>
<dbReference type="AlphaFoldDB" id="A0AA39NTR5"/>
<comment type="caution">
    <text evidence="2">The sequence shown here is derived from an EMBL/GenBank/DDBJ whole genome shotgun (WGS) entry which is preliminary data.</text>
</comment>
<keyword evidence="3" id="KW-1185">Reference proteome</keyword>
<keyword evidence="1" id="KW-0472">Membrane</keyword>
<evidence type="ECO:0000313" key="2">
    <source>
        <dbReference type="EMBL" id="KAK0471621.1"/>
    </source>
</evidence>
<keyword evidence="1" id="KW-0812">Transmembrane</keyword>
<gene>
    <name evidence="2" type="ORF">IW261DRAFT_836222</name>
</gene>
<evidence type="ECO:0000313" key="3">
    <source>
        <dbReference type="Proteomes" id="UP001175227"/>
    </source>
</evidence>
<dbReference type="EMBL" id="JAUEPR010000049">
    <property type="protein sequence ID" value="KAK0471621.1"/>
    <property type="molecule type" value="Genomic_DNA"/>
</dbReference>
<protein>
    <submittedName>
        <fullName evidence="2">Uncharacterized protein</fullName>
    </submittedName>
</protein>
<reference evidence="2" key="1">
    <citation type="submission" date="2023-06" db="EMBL/GenBank/DDBJ databases">
        <authorList>
            <consortium name="Lawrence Berkeley National Laboratory"/>
            <person name="Ahrendt S."/>
            <person name="Sahu N."/>
            <person name="Indic B."/>
            <person name="Wong-Bajracharya J."/>
            <person name="Merenyi Z."/>
            <person name="Ke H.-M."/>
            <person name="Monk M."/>
            <person name="Kocsube S."/>
            <person name="Drula E."/>
            <person name="Lipzen A."/>
            <person name="Balint B."/>
            <person name="Henrissat B."/>
            <person name="Andreopoulos B."/>
            <person name="Martin F.M."/>
            <person name="Harder C.B."/>
            <person name="Rigling D."/>
            <person name="Ford K.L."/>
            <person name="Foster G.D."/>
            <person name="Pangilinan J."/>
            <person name="Papanicolaou A."/>
            <person name="Barry K."/>
            <person name="LaButti K."/>
            <person name="Viragh M."/>
            <person name="Koriabine M."/>
            <person name="Yan M."/>
            <person name="Riley R."/>
            <person name="Champramary S."/>
            <person name="Plett K.L."/>
            <person name="Tsai I.J."/>
            <person name="Slot J."/>
            <person name="Sipos G."/>
            <person name="Plett J."/>
            <person name="Nagy L.G."/>
            <person name="Grigoriev I.V."/>
        </authorList>
    </citation>
    <scope>NUCLEOTIDE SEQUENCE</scope>
    <source>
        <strain evidence="2">ICMP 16352</strain>
    </source>
</reference>